<reference evidence="5 6" key="1">
    <citation type="submission" date="2018-11" db="EMBL/GenBank/DDBJ databases">
        <title>Sequencing the genomes of 1000 actinobacteria strains.</title>
        <authorList>
            <person name="Klenk H.-P."/>
        </authorList>
    </citation>
    <scope>NUCLEOTIDE SEQUENCE [LARGE SCALE GENOMIC DNA]</scope>
    <source>
        <strain evidence="5 6">DSM 13521</strain>
    </source>
</reference>
<accession>A0A3N2DB42</accession>
<proteinExistence type="inferred from homology"/>
<comment type="caution">
    <text evidence="5">The sequence shown here is derived from an EMBL/GenBank/DDBJ whole genome shotgun (WGS) entry which is preliminary data.</text>
</comment>
<evidence type="ECO:0000313" key="6">
    <source>
        <dbReference type="Proteomes" id="UP000275356"/>
    </source>
</evidence>
<evidence type="ECO:0000313" key="5">
    <source>
        <dbReference type="EMBL" id="ROR96947.1"/>
    </source>
</evidence>
<name>A0A3N2DB42_9MICO</name>
<dbReference type="InterPro" id="IPR023006">
    <property type="entry name" value="YchJ-like"/>
</dbReference>
<feature type="domain" description="YchJ-like middle NTF2-like" evidence="4">
    <location>
        <begin position="54"/>
        <end position="148"/>
    </location>
</feature>
<dbReference type="Proteomes" id="UP000275356">
    <property type="component" value="Unassembled WGS sequence"/>
</dbReference>
<dbReference type="OrthoDB" id="21421at2"/>
<dbReference type="SUPFAM" id="SSF54427">
    <property type="entry name" value="NTF2-like"/>
    <property type="match status" value="1"/>
</dbReference>
<evidence type="ECO:0000256" key="1">
    <source>
        <dbReference type="ARBA" id="ARBA00010839"/>
    </source>
</evidence>
<dbReference type="InterPro" id="IPR004027">
    <property type="entry name" value="SEC_C_motif"/>
</dbReference>
<gene>
    <name evidence="5" type="ORF">EDD28_1540</name>
</gene>
<dbReference type="EMBL" id="RKHQ01000001">
    <property type="protein sequence ID" value="ROR96947.1"/>
    <property type="molecule type" value="Genomic_DNA"/>
</dbReference>
<protein>
    <recommendedName>
        <fullName evidence="2">UPF0225 protein EDD28_1540</fullName>
    </recommendedName>
</protein>
<keyword evidence="6" id="KW-1185">Reference proteome</keyword>
<dbReference type="RefSeq" id="WP_123739058.1">
    <property type="nucleotide sequence ID" value="NZ_RKHQ01000001.1"/>
</dbReference>
<comment type="similarity">
    <text evidence="1 2">Belongs to the UPF0225 family.</text>
</comment>
<dbReference type="InterPro" id="IPR032710">
    <property type="entry name" value="NTF2-like_dom_sf"/>
</dbReference>
<dbReference type="Gene3D" id="3.10.450.50">
    <property type="match status" value="1"/>
</dbReference>
<feature type="region of interest" description="Disordered" evidence="3">
    <location>
        <begin position="1"/>
        <end position="30"/>
    </location>
</feature>
<evidence type="ECO:0000256" key="2">
    <source>
        <dbReference type="HAMAP-Rule" id="MF_00612"/>
    </source>
</evidence>
<dbReference type="HAMAP" id="MF_00612">
    <property type="entry name" value="UPF0225"/>
    <property type="match status" value="1"/>
</dbReference>
<dbReference type="InterPro" id="IPR048469">
    <property type="entry name" value="YchJ-like_M"/>
</dbReference>
<evidence type="ECO:0000259" key="4">
    <source>
        <dbReference type="Pfam" id="PF17775"/>
    </source>
</evidence>
<dbReference type="AlphaFoldDB" id="A0A3N2DB42"/>
<feature type="compositionally biased region" description="Basic and acidic residues" evidence="3">
    <location>
        <begin position="1"/>
        <end position="27"/>
    </location>
</feature>
<sequence length="151" mass="16607">MPDRPADERRPVDAHRPAADGQAKAKADPCPCRSRRPFDECCGPVLAGAATPPTAEALMRSRFTAYARGDVDHVLRTWHPRTRPADLVLDDDLAWVALQIVSATDGGPDGPVGTVHFRASYRSPTGRGVLEETSRFERVDGEWRYVDGDVR</sequence>
<dbReference type="Pfam" id="PF02810">
    <property type="entry name" value="SEC-C"/>
    <property type="match status" value="1"/>
</dbReference>
<dbReference type="Pfam" id="PF17775">
    <property type="entry name" value="YchJ_M-like"/>
    <property type="match status" value="1"/>
</dbReference>
<organism evidence="5 6">
    <name type="scientific">Salana multivorans</name>
    <dbReference type="NCBI Taxonomy" id="120377"/>
    <lineage>
        <taxon>Bacteria</taxon>
        <taxon>Bacillati</taxon>
        <taxon>Actinomycetota</taxon>
        <taxon>Actinomycetes</taxon>
        <taxon>Micrococcales</taxon>
        <taxon>Beutenbergiaceae</taxon>
        <taxon>Salana</taxon>
    </lineage>
</organism>
<evidence type="ECO:0000256" key="3">
    <source>
        <dbReference type="SAM" id="MobiDB-lite"/>
    </source>
</evidence>